<comment type="caution">
    <text evidence="1">The sequence shown here is derived from an EMBL/GenBank/DDBJ whole genome shotgun (WGS) entry which is preliminary data.</text>
</comment>
<name>A0ABD5X3C4_9EURY</name>
<gene>
    <name evidence="1" type="ORF">ACFQJ7_05970</name>
</gene>
<reference evidence="1 2" key="1">
    <citation type="journal article" date="2014" name="Int. J. Syst. Evol. Microbiol.">
        <title>Complete genome sequence of Corynebacterium casei LMG S-19264T (=DSM 44701T), isolated from a smear-ripened cheese.</title>
        <authorList>
            <consortium name="US DOE Joint Genome Institute (JGI-PGF)"/>
            <person name="Walter F."/>
            <person name="Albersmeier A."/>
            <person name="Kalinowski J."/>
            <person name="Ruckert C."/>
        </authorList>
    </citation>
    <scope>NUCLEOTIDE SEQUENCE [LARGE SCALE GENOMIC DNA]</scope>
    <source>
        <strain evidence="1 2">CGMCC 4.7215</strain>
    </source>
</reference>
<dbReference type="RefSeq" id="WP_267638582.1">
    <property type="nucleotide sequence ID" value="NZ_JAODIY010000016.1"/>
</dbReference>
<dbReference type="AlphaFoldDB" id="A0ABD5X3C4"/>
<evidence type="ECO:0000313" key="1">
    <source>
        <dbReference type="EMBL" id="MFC7125585.1"/>
    </source>
</evidence>
<dbReference type="InterPro" id="IPR001646">
    <property type="entry name" value="5peptide_repeat"/>
</dbReference>
<dbReference type="Proteomes" id="UP001596414">
    <property type="component" value="Unassembled WGS sequence"/>
</dbReference>
<dbReference type="EMBL" id="JBHSZQ010000007">
    <property type="protein sequence ID" value="MFC7125585.1"/>
    <property type="molecule type" value="Genomic_DNA"/>
</dbReference>
<organism evidence="1 2">
    <name type="scientific">Halovenus rubra</name>
    <dbReference type="NCBI Taxonomy" id="869890"/>
    <lineage>
        <taxon>Archaea</taxon>
        <taxon>Methanobacteriati</taxon>
        <taxon>Methanobacteriota</taxon>
        <taxon>Stenosarchaea group</taxon>
        <taxon>Halobacteria</taxon>
        <taxon>Halobacteriales</taxon>
        <taxon>Haloarculaceae</taxon>
        <taxon>Halovenus</taxon>
    </lineage>
</organism>
<evidence type="ECO:0000313" key="2">
    <source>
        <dbReference type="Proteomes" id="UP001596414"/>
    </source>
</evidence>
<protein>
    <submittedName>
        <fullName evidence="1">Pentapeptide repeat-containing protein</fullName>
    </submittedName>
</protein>
<proteinExistence type="predicted"/>
<sequence>MVTNKQQQCSYEYEHLTETEPADIISLSRPPETVQCPHTLPAADVETCLFHGVDKEYPREKATESFLTALEEGPTHNSFAGAYLPGLDLAGETITTPDERPLDLRGAIIDGVVDLTDARITVPVILDGATIMQELKAENTVFEGPVSLVDTALQKGLYWQGATVKGGIVANNVDAQYVDWRDVTVEGPVTFEDGSFASSLKFARGKIDGPFVLAGTTFDWHIDATMLSVEGDFDTTGMTVDGNVDFVGVSITGSLALEKTHIGGELNCDHMVVGEDLQGSKLTVEESGQFEDVRVKGGPVILDGAEIGGKADFASMVISNGRFSATTAVFDDEVWFTHAEIAGTADFSNATLNGPGHLRDVHFESDLQYQNVDDTETSTWMAGTTIEGDLDCTDTAFEHFQFSATVEGDADFTGTEYNSQALFRSSTFEGQVWFDDTLFTGTPNFSKSQFTDQVSFDDAEFMVEPTFEDARFATDPTLEEAEFLTNIDASVEERYRRWELVLVHPESLENTNLSVPVTAVGPDFSVPIALTHLAEEVPGKTKTFLDALGEIESQEWHEVMDDALSVARTAATQVNDPTSSWLVFGFELIDSESNSAEFLSSAKLAGVYERDEGEFAFSHLATDLADLDYLVPVPVTDAAFDAGAGVATSSEVRKAMIRHERVRLRELLEGGSSETEKSDVHRAVVPLLVGAGDL</sequence>
<dbReference type="Pfam" id="PF13576">
    <property type="entry name" value="Pentapeptide_3"/>
    <property type="match status" value="1"/>
</dbReference>
<accession>A0ABD5X3C4</accession>